<accession>A0AAQ3PKE3</accession>
<dbReference type="Proteomes" id="UP001341281">
    <property type="component" value="Chromosome 01"/>
</dbReference>
<proteinExistence type="predicted"/>
<evidence type="ECO:0000256" key="1">
    <source>
        <dbReference type="SAM" id="MobiDB-lite"/>
    </source>
</evidence>
<name>A0AAQ3PKE3_PASNO</name>
<dbReference type="EMBL" id="CP144745">
    <property type="protein sequence ID" value="WVZ50874.1"/>
    <property type="molecule type" value="Genomic_DNA"/>
</dbReference>
<evidence type="ECO:0000313" key="2">
    <source>
        <dbReference type="EMBL" id="WVZ50874.1"/>
    </source>
</evidence>
<gene>
    <name evidence="2" type="ORF">U9M48_002084</name>
</gene>
<sequence length="146" mass="15998">MAGCCGGRTTPPSLDECRDLNADADADADAVNCEPELRPLLRRTARPRTTPSTHGPELSEDPDEYNYYDYTGALERPALPEHVNELPSQELPLIEEPDDQEQASQQQEESHPPTSDLTVETVDPAEEGMEFLFCACVGGGPCTHQE</sequence>
<evidence type="ECO:0000313" key="3">
    <source>
        <dbReference type="Proteomes" id="UP001341281"/>
    </source>
</evidence>
<dbReference type="AlphaFoldDB" id="A0AAQ3PKE3"/>
<organism evidence="2 3">
    <name type="scientific">Paspalum notatum var. saurae</name>
    <dbReference type="NCBI Taxonomy" id="547442"/>
    <lineage>
        <taxon>Eukaryota</taxon>
        <taxon>Viridiplantae</taxon>
        <taxon>Streptophyta</taxon>
        <taxon>Embryophyta</taxon>
        <taxon>Tracheophyta</taxon>
        <taxon>Spermatophyta</taxon>
        <taxon>Magnoliopsida</taxon>
        <taxon>Liliopsida</taxon>
        <taxon>Poales</taxon>
        <taxon>Poaceae</taxon>
        <taxon>PACMAD clade</taxon>
        <taxon>Panicoideae</taxon>
        <taxon>Andropogonodae</taxon>
        <taxon>Paspaleae</taxon>
        <taxon>Paspalinae</taxon>
        <taxon>Paspalum</taxon>
    </lineage>
</organism>
<feature type="region of interest" description="Disordered" evidence="1">
    <location>
        <begin position="25"/>
        <end position="124"/>
    </location>
</feature>
<keyword evidence="3" id="KW-1185">Reference proteome</keyword>
<protein>
    <submittedName>
        <fullName evidence="2">Uncharacterized protein</fullName>
    </submittedName>
</protein>
<reference evidence="2 3" key="1">
    <citation type="submission" date="2024-02" db="EMBL/GenBank/DDBJ databases">
        <title>High-quality chromosome-scale genome assembly of Pensacola bahiagrass (Paspalum notatum Flugge var. saurae).</title>
        <authorList>
            <person name="Vega J.M."/>
            <person name="Podio M."/>
            <person name="Orjuela J."/>
            <person name="Siena L.A."/>
            <person name="Pessino S.C."/>
            <person name="Combes M.C."/>
            <person name="Mariac C."/>
            <person name="Albertini E."/>
            <person name="Pupilli F."/>
            <person name="Ortiz J.P.A."/>
            <person name="Leblanc O."/>
        </authorList>
    </citation>
    <scope>NUCLEOTIDE SEQUENCE [LARGE SCALE GENOMIC DNA]</scope>
    <source>
        <strain evidence="2">R1</strain>
        <tissue evidence="2">Leaf</tissue>
    </source>
</reference>